<reference evidence="17 19" key="2">
    <citation type="submission" date="2021-03" db="EMBL/GenBank/DDBJ databases">
        <title>Rapid diversification of plasmids in a genus of pathogenic and nitrogen fixing bacteria.</title>
        <authorList>
            <person name="Weisberg A.J."/>
            <person name="Miller M."/>
            <person name="Ream W."/>
            <person name="Grunwald N.J."/>
            <person name="Chang J.H."/>
        </authorList>
    </citation>
    <scope>NUCLEOTIDE SEQUENCE [LARGE SCALE GENOMIC DNA]</scope>
    <source>
        <strain evidence="17 19">AF3.44</strain>
        <plasmid evidence="17 19">unnamed1</plasmid>
    </source>
</reference>
<dbReference type="InterPro" id="IPR003660">
    <property type="entry name" value="HAMP_dom"/>
</dbReference>
<comment type="subcellular location">
    <subcellularLocation>
        <location evidence="2">Membrane</location>
        <topology evidence="2">Multi-pass membrane protein</topology>
    </subcellularLocation>
</comment>
<evidence type="ECO:0000256" key="12">
    <source>
        <dbReference type="ARBA" id="ARBA00023136"/>
    </source>
</evidence>
<evidence type="ECO:0000256" key="6">
    <source>
        <dbReference type="ARBA" id="ARBA00022692"/>
    </source>
</evidence>
<dbReference type="Gene3D" id="1.10.287.130">
    <property type="match status" value="1"/>
</dbReference>
<feature type="domain" description="Histidine kinase" evidence="14">
    <location>
        <begin position="245"/>
        <end position="455"/>
    </location>
</feature>
<dbReference type="SUPFAM" id="SSF55874">
    <property type="entry name" value="ATPase domain of HSP90 chaperone/DNA topoisomerase II/histidine kinase"/>
    <property type="match status" value="1"/>
</dbReference>
<keyword evidence="8 16" id="KW-0418">Kinase</keyword>
<dbReference type="KEGG" id="alf:CFBP5473_22360"/>
<dbReference type="EMBL" id="CP039693">
    <property type="protein sequence ID" value="QCJ00731.1"/>
    <property type="molecule type" value="Genomic_DNA"/>
</dbReference>
<dbReference type="PROSITE" id="PS50885">
    <property type="entry name" value="HAMP"/>
    <property type="match status" value="1"/>
</dbReference>
<dbReference type="CDD" id="cd00075">
    <property type="entry name" value="HATPase"/>
    <property type="match status" value="1"/>
</dbReference>
<geneLocation type="plasmid" evidence="17 19">
    <name>unnamed1</name>
</geneLocation>
<evidence type="ECO:0000256" key="2">
    <source>
        <dbReference type="ARBA" id="ARBA00004141"/>
    </source>
</evidence>
<dbReference type="Pfam" id="PF02518">
    <property type="entry name" value="HATPase_c"/>
    <property type="match status" value="1"/>
</dbReference>
<comment type="catalytic activity">
    <reaction evidence="1">
        <text>ATP + protein L-histidine = ADP + protein N-phospho-L-histidine.</text>
        <dbReference type="EC" id="2.7.13.3"/>
    </reaction>
</comment>
<evidence type="ECO:0000313" key="19">
    <source>
        <dbReference type="Proteomes" id="UP000826513"/>
    </source>
</evidence>
<evidence type="ECO:0000256" key="13">
    <source>
        <dbReference type="SAM" id="Phobius"/>
    </source>
</evidence>
<dbReference type="CDD" id="cd00082">
    <property type="entry name" value="HisKA"/>
    <property type="match status" value="1"/>
</dbReference>
<evidence type="ECO:0000256" key="10">
    <source>
        <dbReference type="ARBA" id="ARBA00022989"/>
    </source>
</evidence>
<dbReference type="OrthoDB" id="9809766at2"/>
<dbReference type="InterPro" id="IPR003594">
    <property type="entry name" value="HATPase_dom"/>
</dbReference>
<dbReference type="SMART" id="SM00388">
    <property type="entry name" value="HisKA"/>
    <property type="match status" value="1"/>
</dbReference>
<dbReference type="EMBL" id="CP072170">
    <property type="protein sequence ID" value="QYA10734.1"/>
    <property type="molecule type" value="Genomic_DNA"/>
</dbReference>
<dbReference type="InterPro" id="IPR036097">
    <property type="entry name" value="HisK_dim/P_sf"/>
</dbReference>
<keyword evidence="19" id="KW-1185">Reference proteome</keyword>
<dbReference type="PRINTS" id="PR00344">
    <property type="entry name" value="BCTRLSENSOR"/>
</dbReference>
<keyword evidence="11" id="KW-0902">Two-component regulatory system</keyword>
<keyword evidence="6 13" id="KW-0812">Transmembrane</keyword>
<dbReference type="GO" id="GO:0005886">
    <property type="term" value="C:plasma membrane"/>
    <property type="evidence" value="ECO:0007669"/>
    <property type="project" value="TreeGrafter"/>
</dbReference>
<evidence type="ECO:0000259" key="15">
    <source>
        <dbReference type="PROSITE" id="PS50885"/>
    </source>
</evidence>
<dbReference type="InterPro" id="IPR003661">
    <property type="entry name" value="HisK_dim/P_dom"/>
</dbReference>
<dbReference type="PROSITE" id="PS50109">
    <property type="entry name" value="HIS_KIN"/>
    <property type="match status" value="1"/>
</dbReference>
<name>A0A4D7E617_9HYPH</name>
<dbReference type="Pfam" id="PF08521">
    <property type="entry name" value="2CSK_N"/>
    <property type="match status" value="1"/>
</dbReference>
<geneLocation type="plasmid" evidence="18">
    <name>palcfbp5473</name>
</geneLocation>
<evidence type="ECO:0000313" key="16">
    <source>
        <dbReference type="EMBL" id="QCJ00731.1"/>
    </source>
</evidence>
<dbReference type="InterPro" id="IPR036890">
    <property type="entry name" value="HATPase_C_sf"/>
</dbReference>
<dbReference type="InterPro" id="IPR005467">
    <property type="entry name" value="His_kinase_dom"/>
</dbReference>
<feature type="transmembrane region" description="Helical" evidence="13">
    <location>
        <begin position="165"/>
        <end position="184"/>
    </location>
</feature>
<keyword evidence="4" id="KW-0597">Phosphoprotein</keyword>
<keyword evidence="5" id="KW-0808">Transferase</keyword>
<organism evidence="16 18">
    <name type="scientific">Agrobacterium larrymoorei</name>
    <dbReference type="NCBI Taxonomy" id="160699"/>
    <lineage>
        <taxon>Bacteria</taxon>
        <taxon>Pseudomonadati</taxon>
        <taxon>Pseudomonadota</taxon>
        <taxon>Alphaproteobacteria</taxon>
        <taxon>Hyphomicrobiales</taxon>
        <taxon>Rhizobiaceae</taxon>
        <taxon>Rhizobium/Agrobacterium group</taxon>
        <taxon>Agrobacterium</taxon>
    </lineage>
</organism>
<evidence type="ECO:0000256" key="9">
    <source>
        <dbReference type="ARBA" id="ARBA00022840"/>
    </source>
</evidence>
<evidence type="ECO:0000256" key="11">
    <source>
        <dbReference type="ARBA" id="ARBA00023012"/>
    </source>
</evidence>
<dbReference type="InterPro" id="IPR013727">
    <property type="entry name" value="2CSK_N"/>
</dbReference>
<dbReference type="Proteomes" id="UP000298545">
    <property type="component" value="Plasmid pAlCFBP5473"/>
</dbReference>
<proteinExistence type="predicted"/>
<evidence type="ECO:0000256" key="8">
    <source>
        <dbReference type="ARBA" id="ARBA00022777"/>
    </source>
</evidence>
<dbReference type="AlphaFoldDB" id="A0A4D7E617"/>
<keyword evidence="12 13" id="KW-0472">Membrane</keyword>
<feature type="transmembrane region" description="Helical" evidence="13">
    <location>
        <begin position="7"/>
        <end position="27"/>
    </location>
</feature>
<dbReference type="Pfam" id="PF00512">
    <property type="entry name" value="HisKA"/>
    <property type="match status" value="1"/>
</dbReference>
<evidence type="ECO:0000313" key="18">
    <source>
        <dbReference type="Proteomes" id="UP000298545"/>
    </source>
</evidence>
<evidence type="ECO:0000256" key="7">
    <source>
        <dbReference type="ARBA" id="ARBA00022741"/>
    </source>
</evidence>
<evidence type="ECO:0000256" key="5">
    <source>
        <dbReference type="ARBA" id="ARBA00022679"/>
    </source>
</evidence>
<accession>A0A4D7E617</accession>
<dbReference type="GO" id="GO:0005524">
    <property type="term" value="F:ATP binding"/>
    <property type="evidence" value="ECO:0007669"/>
    <property type="project" value="UniProtKB-KW"/>
</dbReference>
<gene>
    <name evidence="16" type="ORF">CFBP5473_22360</name>
    <name evidence="17" type="ORF">J5285_24610</name>
</gene>
<dbReference type="Gene3D" id="3.30.565.10">
    <property type="entry name" value="Histidine kinase-like ATPase, C-terminal domain"/>
    <property type="match status" value="1"/>
</dbReference>
<dbReference type="SUPFAM" id="SSF47384">
    <property type="entry name" value="Homodimeric domain of signal transducing histidine kinase"/>
    <property type="match status" value="1"/>
</dbReference>
<dbReference type="GO" id="GO:0000155">
    <property type="term" value="F:phosphorelay sensor kinase activity"/>
    <property type="evidence" value="ECO:0007669"/>
    <property type="project" value="InterPro"/>
</dbReference>
<evidence type="ECO:0000256" key="4">
    <source>
        <dbReference type="ARBA" id="ARBA00022553"/>
    </source>
</evidence>
<keyword evidence="10 13" id="KW-1133">Transmembrane helix</keyword>
<sequence length="455" mass="50892">MTLAQRLFLRILPTIIITIALIGFLAYRSATREINNIYDAQLINDANVLWSLLRKPLSSSKPRAEIHVPDLDFNMNNQLAINDEADDYADAHAYRAWRNNVLALESSNPFPASDRPFKSGFTDISFQNAQWRIYSLPIADSEVIVEVAENIELRQTLVGNILTDLALPLLILIPIIACITWLAIDNGLRTIRDLVRQIRSRNSDDLSKISVMGQPRDLAPLIQSLNALLQKLERSIILERQFSDLAAHQLRTPQAGIKLLLQLLERSDTDEERRVLVADLISSNERAMHLIEQLLRLARVSHQTVVPEIADLNDLTASCLADFGPIFASRDFEVQLQRHDNAFVSIDRALFRVMLDNVVDNAIKYSPDGGRIVVAIDEKESGWTLSISDTGSGIPVDQRSNVFQRFNRLMAADDGGAGLGLTIVADIASRLGIQTRLDTPEWGYGLRVKFDIPAS</sequence>
<dbReference type="PANTHER" id="PTHR45436">
    <property type="entry name" value="SENSOR HISTIDINE KINASE YKOH"/>
    <property type="match status" value="1"/>
</dbReference>
<protein>
    <recommendedName>
        <fullName evidence="3">histidine kinase</fullName>
        <ecNumber evidence="3">2.7.13.3</ecNumber>
    </recommendedName>
</protein>
<dbReference type="InterPro" id="IPR004358">
    <property type="entry name" value="Sig_transdc_His_kin-like_C"/>
</dbReference>
<evidence type="ECO:0000256" key="1">
    <source>
        <dbReference type="ARBA" id="ARBA00000085"/>
    </source>
</evidence>
<dbReference type="PANTHER" id="PTHR45436:SF14">
    <property type="entry name" value="SENSOR PROTEIN QSEC"/>
    <property type="match status" value="1"/>
</dbReference>
<dbReference type="InterPro" id="IPR050428">
    <property type="entry name" value="TCS_sensor_his_kinase"/>
</dbReference>
<dbReference type="SMART" id="SM00387">
    <property type="entry name" value="HATPase_c"/>
    <property type="match status" value="1"/>
</dbReference>
<dbReference type="Proteomes" id="UP000826513">
    <property type="component" value="Plasmid unnamed1"/>
</dbReference>
<geneLocation type="plasmid" evidence="16">
    <name>pAlCFBP5473</name>
</geneLocation>
<dbReference type="EC" id="2.7.13.3" evidence="3"/>
<keyword evidence="7" id="KW-0547">Nucleotide-binding</keyword>
<keyword evidence="9" id="KW-0067">ATP-binding</keyword>
<dbReference type="STRING" id="1367849.GCA_000518585_02100"/>
<evidence type="ECO:0000259" key="14">
    <source>
        <dbReference type="PROSITE" id="PS50109"/>
    </source>
</evidence>
<reference evidence="16 18" key="1">
    <citation type="submission" date="2019-04" db="EMBL/GenBank/DDBJ databases">
        <title>Complete genome sequence of Agrobacterium larrymoorei CFBP5473.</title>
        <authorList>
            <person name="Haryono M."/>
            <person name="Chou L."/>
            <person name="Lin Y.-C."/>
            <person name="Lai E.-M."/>
            <person name="Kuo C.-H."/>
        </authorList>
    </citation>
    <scope>NUCLEOTIDE SEQUENCE [LARGE SCALE GENOMIC DNA]</scope>
    <source>
        <strain evidence="16 18">CFBP5473</strain>
        <plasmid evidence="18">palcfbp5473</plasmid>
        <plasmid evidence="16">pAlCFBP5473</plasmid>
    </source>
</reference>
<dbReference type="RefSeq" id="WP_027674885.1">
    <property type="nucleotide sequence ID" value="NZ_CP039693.1"/>
</dbReference>
<evidence type="ECO:0000313" key="17">
    <source>
        <dbReference type="EMBL" id="QYA10734.1"/>
    </source>
</evidence>
<keyword evidence="16" id="KW-0614">Plasmid</keyword>
<feature type="domain" description="HAMP" evidence="15">
    <location>
        <begin position="185"/>
        <end position="237"/>
    </location>
</feature>
<evidence type="ECO:0000256" key="3">
    <source>
        <dbReference type="ARBA" id="ARBA00012438"/>
    </source>
</evidence>